<dbReference type="InterPro" id="IPR007577">
    <property type="entry name" value="GlycoTrfase_DXD_sugar-bd_CS"/>
</dbReference>
<dbReference type="SUPFAM" id="SSF53448">
    <property type="entry name" value="Nucleotide-diphospho-sugar transferases"/>
    <property type="match status" value="1"/>
</dbReference>
<reference evidence="2" key="1">
    <citation type="submission" date="2021-02" db="EMBL/GenBank/DDBJ databases">
        <authorList>
            <person name="Nowell W R."/>
        </authorList>
    </citation>
    <scope>NUCLEOTIDE SEQUENCE</scope>
</reference>
<gene>
    <name evidence="2" type="ORF">XAT740_LOCUS19975</name>
</gene>
<name>A0A814REI0_ADIRI</name>
<dbReference type="Proteomes" id="UP000663828">
    <property type="component" value="Unassembled WGS sequence"/>
</dbReference>
<evidence type="ECO:0000256" key="1">
    <source>
        <dbReference type="SAM" id="Phobius"/>
    </source>
</evidence>
<protein>
    <recommendedName>
        <fullName evidence="4">Alpha-1,4-N-acetylglucosaminyltransferase</fullName>
    </recommendedName>
</protein>
<dbReference type="InterPro" id="IPR029044">
    <property type="entry name" value="Nucleotide-diphossugar_trans"/>
</dbReference>
<accession>A0A814REI0</accession>
<dbReference type="AlphaFoldDB" id="A0A814REI0"/>
<comment type="caution">
    <text evidence="2">The sequence shown here is derived from an EMBL/GenBank/DDBJ whole genome shotgun (WGS) entry which is preliminary data.</text>
</comment>
<sequence>MRDIETMMKDLFLICIHKLWKNLSCISCLCLLFVILFTFDYYSDKPQALLYTCRLRKQNFSKCQYVKFQNLSWLIDACRQMTTIDCLNHLHRNQSDYFRRLSPSETRLFRKNYCTNKNRILFHTFWNDPHKLNEPLLILHILSYLYTQNHRCSQLIIWTLPMFYGEIHPMYNVHEPYVQFRTLRPFANDLKQVGADIDSYYFWLFDRWSVSKIVALSDAVRFVVLHKLGGVYIDADVLLLRDLQPFYEYEFAYQWSNRNEYNTAILRLFPQSNISSILIHQAYEKQSPTVFSPWVIRSLLIPIDLIRLPSVFFDPLWLVADNIDNKTVIAWKLSNNTRHTFESVIHKESYLSQQGRTVLNGAFSFHWHTLHVTGQIQPGSYLSQWNEYLQAELLELI</sequence>
<dbReference type="EMBL" id="CAJNOR010001378">
    <property type="protein sequence ID" value="CAF1132414.1"/>
    <property type="molecule type" value="Genomic_DNA"/>
</dbReference>
<feature type="transmembrane region" description="Helical" evidence="1">
    <location>
        <begin position="20"/>
        <end position="42"/>
    </location>
</feature>
<keyword evidence="1" id="KW-0472">Membrane</keyword>
<evidence type="ECO:0000313" key="3">
    <source>
        <dbReference type="Proteomes" id="UP000663828"/>
    </source>
</evidence>
<evidence type="ECO:0008006" key="4">
    <source>
        <dbReference type="Google" id="ProtNLM"/>
    </source>
</evidence>
<evidence type="ECO:0000313" key="2">
    <source>
        <dbReference type="EMBL" id="CAF1132414.1"/>
    </source>
</evidence>
<proteinExistence type="predicted"/>
<organism evidence="2 3">
    <name type="scientific">Adineta ricciae</name>
    <name type="common">Rotifer</name>
    <dbReference type="NCBI Taxonomy" id="249248"/>
    <lineage>
        <taxon>Eukaryota</taxon>
        <taxon>Metazoa</taxon>
        <taxon>Spiralia</taxon>
        <taxon>Gnathifera</taxon>
        <taxon>Rotifera</taxon>
        <taxon>Eurotatoria</taxon>
        <taxon>Bdelloidea</taxon>
        <taxon>Adinetida</taxon>
        <taxon>Adinetidae</taxon>
        <taxon>Adineta</taxon>
    </lineage>
</organism>
<dbReference type="Pfam" id="PF04488">
    <property type="entry name" value="Gly_transf_sug"/>
    <property type="match status" value="1"/>
</dbReference>
<keyword evidence="1" id="KW-1133">Transmembrane helix</keyword>
<dbReference type="Gene3D" id="3.90.550.20">
    <property type="match status" value="1"/>
</dbReference>
<keyword evidence="1" id="KW-0812">Transmembrane</keyword>
<keyword evidence="3" id="KW-1185">Reference proteome</keyword>